<proteinExistence type="predicted"/>
<protein>
    <submittedName>
        <fullName evidence="1">Uncharacterized protein</fullName>
    </submittedName>
</protein>
<dbReference type="EMBL" id="NBNE01015791">
    <property type="protein sequence ID" value="OWY93597.1"/>
    <property type="molecule type" value="Genomic_DNA"/>
</dbReference>
<keyword evidence="2" id="KW-1185">Reference proteome</keyword>
<dbReference type="GO" id="GO:0004190">
    <property type="term" value="F:aspartic-type endopeptidase activity"/>
    <property type="evidence" value="ECO:0007669"/>
    <property type="project" value="InterPro"/>
</dbReference>
<sequence>MLADTGATLSLVDSAVLERLGKTLVPLQPYEGRVSSSSGHALLVKGWTHLPIRLGALELSLEVLVVDQLHIDAVLGVDALGAFGAVIDVADRSMVLQRSGETLPLGVENVENTYLTKMLSTMRLPPRGEASEGSAMLVEAVLGLPPALGVARSLCTLENGQVIVEVCNASTEEYWIQKGTHIAMASVVPDSAFD</sequence>
<gene>
    <name evidence="1" type="ORF">PHMEG_00036949</name>
</gene>
<dbReference type="InterPro" id="IPR001969">
    <property type="entry name" value="Aspartic_peptidase_AS"/>
</dbReference>
<dbReference type="AlphaFoldDB" id="A0A225UK56"/>
<dbReference type="OrthoDB" id="126074at2759"/>
<dbReference type="InterPro" id="IPR021109">
    <property type="entry name" value="Peptidase_aspartic_dom_sf"/>
</dbReference>
<comment type="caution">
    <text evidence="1">The sequence shown here is derived from an EMBL/GenBank/DDBJ whole genome shotgun (WGS) entry which is preliminary data.</text>
</comment>
<evidence type="ECO:0000313" key="2">
    <source>
        <dbReference type="Proteomes" id="UP000198211"/>
    </source>
</evidence>
<dbReference type="Pfam" id="PF13650">
    <property type="entry name" value="Asp_protease_2"/>
    <property type="match status" value="1"/>
</dbReference>
<dbReference type="GO" id="GO:0006508">
    <property type="term" value="P:proteolysis"/>
    <property type="evidence" value="ECO:0007669"/>
    <property type="project" value="InterPro"/>
</dbReference>
<evidence type="ECO:0000313" key="1">
    <source>
        <dbReference type="EMBL" id="OWY93597.1"/>
    </source>
</evidence>
<dbReference type="Proteomes" id="UP000198211">
    <property type="component" value="Unassembled WGS sequence"/>
</dbReference>
<accession>A0A225UK56</accession>
<reference evidence="2" key="1">
    <citation type="submission" date="2017-03" db="EMBL/GenBank/DDBJ databases">
        <title>Phytopthora megakarya and P. palmivora, two closely related causual agents of cacao black pod achieved similar genome size and gene model numbers by different mechanisms.</title>
        <authorList>
            <person name="Ali S."/>
            <person name="Shao J."/>
            <person name="Larry D.J."/>
            <person name="Kronmiller B."/>
            <person name="Shen D."/>
            <person name="Strem M.D."/>
            <person name="Melnick R.L."/>
            <person name="Guiltinan M.J."/>
            <person name="Tyler B.M."/>
            <person name="Meinhardt L.W."/>
            <person name="Bailey B.A."/>
        </authorList>
    </citation>
    <scope>NUCLEOTIDE SEQUENCE [LARGE SCALE GENOMIC DNA]</scope>
    <source>
        <strain evidence="2">zdho120</strain>
    </source>
</reference>
<dbReference type="Gene3D" id="2.40.70.10">
    <property type="entry name" value="Acid Proteases"/>
    <property type="match status" value="1"/>
</dbReference>
<organism evidence="1 2">
    <name type="scientific">Phytophthora megakarya</name>
    <dbReference type="NCBI Taxonomy" id="4795"/>
    <lineage>
        <taxon>Eukaryota</taxon>
        <taxon>Sar</taxon>
        <taxon>Stramenopiles</taxon>
        <taxon>Oomycota</taxon>
        <taxon>Peronosporomycetes</taxon>
        <taxon>Peronosporales</taxon>
        <taxon>Peronosporaceae</taxon>
        <taxon>Phytophthora</taxon>
    </lineage>
</organism>
<dbReference type="CDD" id="cd00303">
    <property type="entry name" value="retropepsin_like"/>
    <property type="match status" value="1"/>
</dbReference>
<dbReference type="PROSITE" id="PS00141">
    <property type="entry name" value="ASP_PROTEASE"/>
    <property type="match status" value="1"/>
</dbReference>
<dbReference type="SUPFAM" id="SSF50630">
    <property type="entry name" value="Acid proteases"/>
    <property type="match status" value="1"/>
</dbReference>
<name>A0A225UK56_9STRA</name>